<dbReference type="STRING" id="50990.A0A4Y7PT07"/>
<evidence type="ECO:0000256" key="5">
    <source>
        <dbReference type="ARBA" id="ARBA00023136"/>
    </source>
</evidence>
<comment type="subcellular location">
    <subcellularLocation>
        <location evidence="1">Membrane</location>
        <topology evidence="1">Multi-pass membrane protein</topology>
    </subcellularLocation>
</comment>
<dbReference type="PANTHER" id="PTHR45649">
    <property type="entry name" value="AMINO-ACID PERMEASE BAT1"/>
    <property type="match status" value="1"/>
</dbReference>
<evidence type="ECO:0000256" key="4">
    <source>
        <dbReference type="ARBA" id="ARBA00022989"/>
    </source>
</evidence>
<evidence type="ECO:0000256" key="3">
    <source>
        <dbReference type="ARBA" id="ARBA00022692"/>
    </source>
</evidence>
<feature type="transmembrane region" description="Helical" evidence="6">
    <location>
        <begin position="477"/>
        <end position="496"/>
    </location>
</feature>
<keyword evidence="3 6" id="KW-0812">Transmembrane</keyword>
<evidence type="ECO:0000256" key="2">
    <source>
        <dbReference type="ARBA" id="ARBA00022448"/>
    </source>
</evidence>
<accession>A0A4Y7PT07</accession>
<evidence type="ECO:0000256" key="6">
    <source>
        <dbReference type="SAM" id="Phobius"/>
    </source>
</evidence>
<feature type="transmembrane region" description="Helical" evidence="6">
    <location>
        <begin position="70"/>
        <end position="90"/>
    </location>
</feature>
<sequence length="530" mass="57334">MKGEDLEKHSESATVVADDEAELARMGYKQELKRDLTLLQNFGVSFSIISIITGIPSLFLYGLTTGGPAVMVWGWVVVAFFTMMVGLAMAEVCSAHPTSGGPYFWAAMLSEPKDAPFASWVTGWFNLLGQVAVTTGISFACANFISTVSTFNTSFAPTSRTTIGIYAAVLVAQGLINTFGVHLLKYINNISVWWHALGTTSLTIAILAAAPKHQARSFVFSTFIDGTGVDGVGWGQRASHAYVVIIGILMAQYTLTGFDASAHMTEETHNAALAGSQGIIMSIGVSAVLGWFLILGLLFSMQDYDSTIHSATGQPVAQIFLDTVGEKGAIVLMVIVIGAMFMCGTFSVTSNSRMMYAFARDGGIPGHKFFHKVDKNQSPIRTVWLACTLSFLLGLPSLGSSVAFAAATSIATIGLYISYGVPIALRVIYRHKFVRGPFHLGRFSYPVALTAVLWICFISIAFILPQLNPVNSQTLNYAIVAVGIVITYCMGFWFLSARKWFTGPIKQIKVDDTFVTIPAPPVYEKERLSE</sequence>
<proteinExistence type="predicted"/>
<keyword evidence="2" id="KW-0813">Transport</keyword>
<feature type="transmembrane region" description="Helical" evidence="6">
    <location>
        <begin position="279"/>
        <end position="299"/>
    </location>
</feature>
<dbReference type="Proteomes" id="UP000294933">
    <property type="component" value="Unassembled WGS sequence"/>
</dbReference>
<feature type="transmembrane region" description="Helical" evidence="6">
    <location>
        <begin position="445"/>
        <end position="465"/>
    </location>
</feature>
<dbReference type="InterPro" id="IPR002293">
    <property type="entry name" value="AA/rel_permease1"/>
</dbReference>
<evidence type="ECO:0000313" key="8">
    <source>
        <dbReference type="Proteomes" id="UP000294933"/>
    </source>
</evidence>
<organism evidence="7 8">
    <name type="scientific">Rickenella mellea</name>
    <dbReference type="NCBI Taxonomy" id="50990"/>
    <lineage>
        <taxon>Eukaryota</taxon>
        <taxon>Fungi</taxon>
        <taxon>Dikarya</taxon>
        <taxon>Basidiomycota</taxon>
        <taxon>Agaricomycotina</taxon>
        <taxon>Agaricomycetes</taxon>
        <taxon>Hymenochaetales</taxon>
        <taxon>Rickenellaceae</taxon>
        <taxon>Rickenella</taxon>
    </lineage>
</organism>
<dbReference type="GO" id="GO:0006865">
    <property type="term" value="P:amino acid transport"/>
    <property type="evidence" value="ECO:0007669"/>
    <property type="project" value="InterPro"/>
</dbReference>
<dbReference type="Gene3D" id="1.20.1740.10">
    <property type="entry name" value="Amino acid/polyamine transporter I"/>
    <property type="match status" value="1"/>
</dbReference>
<protein>
    <submittedName>
        <fullName evidence="7">APC amino acid permease</fullName>
    </submittedName>
</protein>
<dbReference type="VEuPathDB" id="FungiDB:BD410DRAFT_843055"/>
<keyword evidence="8" id="KW-1185">Reference proteome</keyword>
<keyword evidence="4 6" id="KW-1133">Transmembrane helix</keyword>
<evidence type="ECO:0000256" key="1">
    <source>
        <dbReference type="ARBA" id="ARBA00004141"/>
    </source>
</evidence>
<feature type="transmembrane region" description="Helical" evidence="6">
    <location>
        <begin position="42"/>
        <end position="63"/>
    </location>
</feature>
<dbReference type="PROSITE" id="PS00218">
    <property type="entry name" value="AMINO_ACID_PERMEASE_1"/>
    <property type="match status" value="1"/>
</dbReference>
<dbReference type="Pfam" id="PF13520">
    <property type="entry name" value="AA_permease_2"/>
    <property type="match status" value="1"/>
</dbReference>
<dbReference type="GO" id="GO:0022857">
    <property type="term" value="F:transmembrane transporter activity"/>
    <property type="evidence" value="ECO:0007669"/>
    <property type="project" value="InterPro"/>
</dbReference>
<dbReference type="InterPro" id="IPR004840">
    <property type="entry name" value="Amino_acid_permease_CS"/>
</dbReference>
<feature type="transmembrane region" description="Helical" evidence="6">
    <location>
        <begin position="402"/>
        <end position="425"/>
    </location>
</feature>
<dbReference type="PANTHER" id="PTHR45649:SF26">
    <property type="entry name" value="OS04G0435100 PROTEIN"/>
    <property type="match status" value="1"/>
</dbReference>
<dbReference type="EMBL" id="ML170211">
    <property type="protein sequence ID" value="TDL18218.1"/>
    <property type="molecule type" value="Genomic_DNA"/>
</dbReference>
<feature type="transmembrane region" description="Helical" evidence="6">
    <location>
        <begin position="240"/>
        <end position="258"/>
    </location>
</feature>
<evidence type="ECO:0000313" key="7">
    <source>
        <dbReference type="EMBL" id="TDL18218.1"/>
    </source>
</evidence>
<dbReference type="AlphaFoldDB" id="A0A4Y7PT07"/>
<feature type="transmembrane region" description="Helical" evidence="6">
    <location>
        <begin position="127"/>
        <end position="151"/>
    </location>
</feature>
<name>A0A4Y7PT07_9AGAM</name>
<keyword evidence="5 6" id="KW-0472">Membrane</keyword>
<reference evidence="7 8" key="1">
    <citation type="submission" date="2018-06" db="EMBL/GenBank/DDBJ databases">
        <title>A transcriptomic atlas of mushroom development highlights an independent origin of complex multicellularity.</title>
        <authorList>
            <consortium name="DOE Joint Genome Institute"/>
            <person name="Krizsan K."/>
            <person name="Almasi E."/>
            <person name="Merenyi Z."/>
            <person name="Sahu N."/>
            <person name="Viragh M."/>
            <person name="Koszo T."/>
            <person name="Mondo S."/>
            <person name="Kiss B."/>
            <person name="Balint B."/>
            <person name="Kues U."/>
            <person name="Barry K."/>
            <person name="Hegedus J.C."/>
            <person name="Henrissat B."/>
            <person name="Johnson J."/>
            <person name="Lipzen A."/>
            <person name="Ohm R."/>
            <person name="Nagy I."/>
            <person name="Pangilinan J."/>
            <person name="Yan J."/>
            <person name="Xiong Y."/>
            <person name="Grigoriev I.V."/>
            <person name="Hibbett D.S."/>
            <person name="Nagy L.G."/>
        </authorList>
    </citation>
    <scope>NUCLEOTIDE SEQUENCE [LARGE SCALE GENOMIC DNA]</scope>
    <source>
        <strain evidence="7 8">SZMC22713</strain>
    </source>
</reference>
<gene>
    <name evidence="7" type="ORF">BD410DRAFT_843055</name>
</gene>
<dbReference type="OrthoDB" id="3257095at2759"/>
<feature type="transmembrane region" description="Helical" evidence="6">
    <location>
        <begin position="329"/>
        <end position="348"/>
    </location>
</feature>
<dbReference type="PIRSF" id="PIRSF006060">
    <property type="entry name" value="AA_transporter"/>
    <property type="match status" value="1"/>
</dbReference>
<feature type="transmembrane region" description="Helical" evidence="6">
    <location>
        <begin position="378"/>
        <end position="396"/>
    </location>
</feature>
<feature type="transmembrane region" description="Helical" evidence="6">
    <location>
        <begin position="190"/>
        <end position="210"/>
    </location>
</feature>
<feature type="transmembrane region" description="Helical" evidence="6">
    <location>
        <begin position="163"/>
        <end position="184"/>
    </location>
</feature>
<dbReference type="GO" id="GO:0016020">
    <property type="term" value="C:membrane"/>
    <property type="evidence" value="ECO:0007669"/>
    <property type="project" value="UniProtKB-SubCell"/>
</dbReference>